<name>A0ACC1H8M9_9FUNG</name>
<reference evidence="1" key="1">
    <citation type="submission" date="2022-06" db="EMBL/GenBank/DDBJ databases">
        <title>Phylogenomic reconstructions and comparative analyses of Kickxellomycotina fungi.</title>
        <authorList>
            <person name="Reynolds N.K."/>
            <person name="Stajich J.E."/>
            <person name="Barry K."/>
            <person name="Grigoriev I.V."/>
            <person name="Crous P."/>
            <person name="Smith M.E."/>
        </authorList>
    </citation>
    <scope>NUCLEOTIDE SEQUENCE</scope>
    <source>
        <strain evidence="1">RSA 2271</strain>
    </source>
</reference>
<accession>A0ACC1H8M9</accession>
<keyword evidence="2" id="KW-1185">Reference proteome</keyword>
<dbReference type="Proteomes" id="UP001145114">
    <property type="component" value="Unassembled WGS sequence"/>
</dbReference>
<comment type="caution">
    <text evidence="1">The sequence shown here is derived from an EMBL/GenBank/DDBJ whole genome shotgun (WGS) entry which is preliminary data.</text>
</comment>
<gene>
    <name evidence="1" type="ORF">EV182_006390</name>
</gene>
<sequence>QVEEFGEEEEGEGEGIDGGGGGGKQQHGPHDGKVAPEPSQELDEEYLLEERSGRTNRNSRQYAVGAPDELLRKEANLRLPSGIDFDSIDDAILLSHKSNSSSGAMQ</sequence>
<evidence type="ECO:0000313" key="2">
    <source>
        <dbReference type="Proteomes" id="UP001145114"/>
    </source>
</evidence>
<dbReference type="EMBL" id="JAMZIH010007751">
    <property type="protein sequence ID" value="KAJ1672839.1"/>
    <property type="molecule type" value="Genomic_DNA"/>
</dbReference>
<feature type="non-terminal residue" evidence="1">
    <location>
        <position position="1"/>
    </location>
</feature>
<proteinExistence type="predicted"/>
<organism evidence="1 2">
    <name type="scientific">Spiromyces aspiralis</name>
    <dbReference type="NCBI Taxonomy" id="68401"/>
    <lineage>
        <taxon>Eukaryota</taxon>
        <taxon>Fungi</taxon>
        <taxon>Fungi incertae sedis</taxon>
        <taxon>Zoopagomycota</taxon>
        <taxon>Kickxellomycotina</taxon>
        <taxon>Kickxellomycetes</taxon>
        <taxon>Kickxellales</taxon>
        <taxon>Kickxellaceae</taxon>
        <taxon>Spiromyces</taxon>
    </lineage>
</organism>
<evidence type="ECO:0000313" key="1">
    <source>
        <dbReference type="EMBL" id="KAJ1672839.1"/>
    </source>
</evidence>
<protein>
    <submittedName>
        <fullName evidence="1">Uncharacterized protein</fullName>
    </submittedName>
</protein>